<protein>
    <submittedName>
        <fullName evidence="4">COX2_TM domain-containing protein</fullName>
    </submittedName>
</protein>
<feature type="transmembrane region" description="Helical" evidence="1">
    <location>
        <begin position="36"/>
        <end position="59"/>
    </location>
</feature>
<evidence type="ECO:0000313" key="3">
    <source>
        <dbReference type="Proteomes" id="UP000278627"/>
    </source>
</evidence>
<dbReference type="WBParaSite" id="BPAG_0000055601-mRNA-1">
    <property type="protein sequence ID" value="BPAG_0000055601-mRNA-1"/>
    <property type="gene ID" value="BPAG_0000055601"/>
</dbReference>
<keyword evidence="3" id="KW-1185">Reference proteome</keyword>
<name>A0A0N4SXX6_BRUPA</name>
<reference evidence="2 3" key="2">
    <citation type="submission" date="2018-11" db="EMBL/GenBank/DDBJ databases">
        <authorList>
            <consortium name="Pathogen Informatics"/>
        </authorList>
    </citation>
    <scope>NUCLEOTIDE SEQUENCE [LARGE SCALE GENOMIC DNA]</scope>
</reference>
<keyword evidence="1" id="KW-0812">Transmembrane</keyword>
<sequence>MDEYIGSNWNPVLPISTDATFSSETTVLGTSVSYHLTWGAIVLSVIMGAISVVTIKISVSQAIISFFRWQYQIW</sequence>
<evidence type="ECO:0000313" key="4">
    <source>
        <dbReference type="WBParaSite" id="BPAG_0000055601-mRNA-1"/>
    </source>
</evidence>
<keyword evidence="1" id="KW-1133">Transmembrane helix</keyword>
<proteinExistence type="predicted"/>
<evidence type="ECO:0000313" key="2">
    <source>
        <dbReference type="EMBL" id="VDN81743.1"/>
    </source>
</evidence>
<dbReference type="AlphaFoldDB" id="A0A0N4SXX6"/>
<keyword evidence="1" id="KW-0472">Membrane</keyword>
<reference evidence="4" key="1">
    <citation type="submission" date="2017-02" db="UniProtKB">
        <authorList>
            <consortium name="WormBaseParasite"/>
        </authorList>
    </citation>
    <scope>IDENTIFICATION</scope>
</reference>
<dbReference type="EMBL" id="UZAD01000026">
    <property type="protein sequence ID" value="VDN81743.1"/>
    <property type="molecule type" value="Genomic_DNA"/>
</dbReference>
<accession>A0A0N4SXX6</accession>
<evidence type="ECO:0000256" key="1">
    <source>
        <dbReference type="SAM" id="Phobius"/>
    </source>
</evidence>
<organism evidence="4">
    <name type="scientific">Brugia pahangi</name>
    <name type="common">Filarial nematode worm</name>
    <dbReference type="NCBI Taxonomy" id="6280"/>
    <lineage>
        <taxon>Eukaryota</taxon>
        <taxon>Metazoa</taxon>
        <taxon>Ecdysozoa</taxon>
        <taxon>Nematoda</taxon>
        <taxon>Chromadorea</taxon>
        <taxon>Rhabditida</taxon>
        <taxon>Spirurina</taxon>
        <taxon>Spiruromorpha</taxon>
        <taxon>Filarioidea</taxon>
        <taxon>Onchocercidae</taxon>
        <taxon>Brugia</taxon>
    </lineage>
</organism>
<dbReference type="STRING" id="6280.A0A0N4SXX6"/>
<dbReference type="Proteomes" id="UP000278627">
    <property type="component" value="Unassembled WGS sequence"/>
</dbReference>
<gene>
    <name evidence="2" type="ORF">BPAG_LOCUS557</name>
</gene>